<evidence type="ECO:0000313" key="13">
    <source>
        <dbReference type="EMBL" id="OSS44030.1"/>
    </source>
</evidence>
<keyword evidence="5" id="KW-0547">Nucleotide-binding</keyword>
<evidence type="ECO:0000256" key="6">
    <source>
        <dbReference type="ARBA" id="ARBA00022840"/>
    </source>
</evidence>
<dbReference type="InterPro" id="IPR003439">
    <property type="entry name" value="ABC_transporter-like_ATP-bd"/>
</dbReference>
<keyword evidence="3" id="KW-1003">Cell membrane</keyword>
<dbReference type="GO" id="GO:0016887">
    <property type="term" value="F:ATP hydrolysis activity"/>
    <property type="evidence" value="ECO:0007669"/>
    <property type="project" value="InterPro"/>
</dbReference>
<evidence type="ECO:0000256" key="3">
    <source>
        <dbReference type="ARBA" id="ARBA00022475"/>
    </source>
</evidence>
<dbReference type="InParanoid" id="A0A1Y2LJW4"/>
<dbReference type="Gene3D" id="1.20.1560.10">
    <property type="entry name" value="ABC transporter type 1, transmembrane domain"/>
    <property type="match status" value="1"/>
</dbReference>
<dbReference type="PROSITE" id="PS50893">
    <property type="entry name" value="ABC_TRANSPORTER_2"/>
    <property type="match status" value="1"/>
</dbReference>
<dbReference type="InterPro" id="IPR036640">
    <property type="entry name" value="ABC1_TM_sf"/>
</dbReference>
<evidence type="ECO:0000256" key="2">
    <source>
        <dbReference type="ARBA" id="ARBA00022448"/>
    </source>
</evidence>
<feature type="transmembrane region" description="Helical" evidence="10">
    <location>
        <begin position="342"/>
        <end position="363"/>
    </location>
</feature>
<dbReference type="PROSITE" id="PS00211">
    <property type="entry name" value="ABC_TRANSPORTER_1"/>
    <property type="match status" value="1"/>
</dbReference>
<dbReference type="InterPro" id="IPR027417">
    <property type="entry name" value="P-loop_NTPase"/>
</dbReference>
<gene>
    <name evidence="13" type="ORF">B5807_11339</name>
</gene>
<keyword evidence="8 10" id="KW-0472">Membrane</keyword>
<dbReference type="PROSITE" id="PS50929">
    <property type="entry name" value="ABC_TM1F"/>
    <property type="match status" value="1"/>
</dbReference>
<keyword evidence="14" id="KW-1185">Reference proteome</keyword>
<dbReference type="InterPro" id="IPR039421">
    <property type="entry name" value="Type_1_exporter"/>
</dbReference>
<dbReference type="AlphaFoldDB" id="A0A1Y2LJW4"/>
<evidence type="ECO:0000256" key="5">
    <source>
        <dbReference type="ARBA" id="ARBA00022741"/>
    </source>
</evidence>
<evidence type="ECO:0000256" key="8">
    <source>
        <dbReference type="ARBA" id="ARBA00023136"/>
    </source>
</evidence>
<keyword evidence="6" id="KW-0067">ATP-binding</keyword>
<dbReference type="InterPro" id="IPR011527">
    <property type="entry name" value="ABC1_TM_dom"/>
</dbReference>
<keyword evidence="4 10" id="KW-0812">Transmembrane</keyword>
<feature type="domain" description="ABC transporter" evidence="11">
    <location>
        <begin position="409"/>
        <end position="645"/>
    </location>
</feature>
<keyword evidence="2" id="KW-0813">Transport</keyword>
<dbReference type="Pfam" id="PF00005">
    <property type="entry name" value="ABC_tran"/>
    <property type="match status" value="1"/>
</dbReference>
<accession>A0A1Y2LJW4</accession>
<feature type="domain" description="ABC transmembrane type-1" evidence="12">
    <location>
        <begin position="94"/>
        <end position="355"/>
    </location>
</feature>
<dbReference type="PANTHER" id="PTHR24221:SF503">
    <property type="entry name" value="MITOCHONDRIAL POTASSIUM CHANNEL ATP-BINDING SUBUNIT"/>
    <property type="match status" value="1"/>
</dbReference>
<sequence length="646" mass="70781">MSFSFWRTPGCGSKDTDPLLEAAIPPSPEYDHLKLDDDNSDAGSDSDDEDQDIKDARAERLREAGGWLGYLRDFTIFIPYVIPRGDLKVQFCLFVCILSLILDRVMHLVIPYTLGIIADKVASGSAPIRELLIFLALDILNGESGLMFVQQLSKIPIKQFSYKKLTNAAFNHVMSQSIDFHSTQDAAEVMKAVEQGEALGNVLETLVIDIAPTIIDVVVACAVFSHKFSPAVAGVLFGASIVYLAAQASSTRLTTDDRRTLSKAQRSETRMMHQAIQGWQTVMYFNQFQREARTLSSAVSSHMRAKSRFETRQALLEALVELLIPLTFFGMAFLILRLIAAGAATPGAFVFFLTYWDSIVYPLQYLTSHVRWLVGDFVDAERLLFLLKTAPSIVDAPNAHPLAVRDAEVKFTNVSFQYEEGRPALHGVSFTASPGQTIALVGETGAGKSSLLKLLLRLHDPSAGAISIGGQDIADVTLGSLRAAVAVVPQSPLFFNTSILENVRYARSSASDEEVRDACKAAAIHDAIMRYPSGYATQVGERGVKLSGGEAQRLAVARALLKDARVVVLDEATSAVDTVTEGRIKGALEQLSRGRGRVVLVVAHRLTTIVDADCILVLHEGRIVERGTHEELVGLRGRYWRLWEQS</sequence>
<evidence type="ECO:0000259" key="11">
    <source>
        <dbReference type="PROSITE" id="PS50893"/>
    </source>
</evidence>
<dbReference type="PANTHER" id="PTHR24221">
    <property type="entry name" value="ATP-BINDING CASSETTE SUB-FAMILY B"/>
    <property type="match status" value="1"/>
</dbReference>
<dbReference type="GO" id="GO:0140359">
    <property type="term" value="F:ABC-type transporter activity"/>
    <property type="evidence" value="ECO:0007669"/>
    <property type="project" value="InterPro"/>
</dbReference>
<organism evidence="13 14">
    <name type="scientific">Epicoccum nigrum</name>
    <name type="common">Soil fungus</name>
    <name type="synonym">Epicoccum purpurascens</name>
    <dbReference type="NCBI Taxonomy" id="105696"/>
    <lineage>
        <taxon>Eukaryota</taxon>
        <taxon>Fungi</taxon>
        <taxon>Dikarya</taxon>
        <taxon>Ascomycota</taxon>
        <taxon>Pezizomycotina</taxon>
        <taxon>Dothideomycetes</taxon>
        <taxon>Pleosporomycetidae</taxon>
        <taxon>Pleosporales</taxon>
        <taxon>Pleosporineae</taxon>
        <taxon>Didymellaceae</taxon>
        <taxon>Epicoccum</taxon>
    </lineage>
</organism>
<dbReference type="InterPro" id="IPR017871">
    <property type="entry name" value="ABC_transporter-like_CS"/>
</dbReference>
<dbReference type="SUPFAM" id="SSF90123">
    <property type="entry name" value="ABC transporter transmembrane region"/>
    <property type="match status" value="1"/>
</dbReference>
<dbReference type="Proteomes" id="UP000193240">
    <property type="component" value="Unassembled WGS sequence"/>
</dbReference>
<evidence type="ECO:0000256" key="10">
    <source>
        <dbReference type="SAM" id="Phobius"/>
    </source>
</evidence>
<dbReference type="EMBL" id="KZ107860">
    <property type="protein sequence ID" value="OSS44030.1"/>
    <property type="molecule type" value="Genomic_DNA"/>
</dbReference>
<keyword evidence="7 10" id="KW-1133">Transmembrane helix</keyword>
<dbReference type="FunFam" id="3.40.50.300:FF:000221">
    <property type="entry name" value="Multidrug ABC transporter ATP-binding protein"/>
    <property type="match status" value="1"/>
</dbReference>
<evidence type="ECO:0000259" key="12">
    <source>
        <dbReference type="PROSITE" id="PS50929"/>
    </source>
</evidence>
<reference evidence="13 14" key="1">
    <citation type="journal article" date="2017" name="Genome Announc.">
        <title>Genome sequence of the saprophytic ascomycete Epicoccum nigrum ICMP 19927 strain isolated from New Zealand.</title>
        <authorList>
            <person name="Fokin M."/>
            <person name="Fleetwood D."/>
            <person name="Weir B.S."/>
            <person name="Villas-Boas S.G."/>
        </authorList>
    </citation>
    <scope>NUCLEOTIDE SEQUENCE [LARGE SCALE GENOMIC DNA]</scope>
    <source>
        <strain evidence="13 14">ICMP 19927</strain>
    </source>
</reference>
<feature type="region of interest" description="Disordered" evidence="9">
    <location>
        <begin position="1"/>
        <end position="52"/>
    </location>
</feature>
<protein>
    <recommendedName>
        <fullName evidence="15">ABC transporter domain-containing protein</fullName>
    </recommendedName>
</protein>
<evidence type="ECO:0000313" key="14">
    <source>
        <dbReference type="Proteomes" id="UP000193240"/>
    </source>
</evidence>
<dbReference type="GO" id="GO:0005886">
    <property type="term" value="C:plasma membrane"/>
    <property type="evidence" value="ECO:0007669"/>
    <property type="project" value="UniProtKB-SubCell"/>
</dbReference>
<dbReference type="SMART" id="SM00382">
    <property type="entry name" value="AAA"/>
    <property type="match status" value="1"/>
</dbReference>
<evidence type="ECO:0008006" key="15">
    <source>
        <dbReference type="Google" id="ProtNLM"/>
    </source>
</evidence>
<evidence type="ECO:0000256" key="4">
    <source>
        <dbReference type="ARBA" id="ARBA00022692"/>
    </source>
</evidence>
<feature type="compositionally biased region" description="Acidic residues" evidence="9">
    <location>
        <begin position="38"/>
        <end position="52"/>
    </location>
</feature>
<dbReference type="Gene3D" id="3.40.50.300">
    <property type="entry name" value="P-loop containing nucleotide triphosphate hydrolases"/>
    <property type="match status" value="1"/>
</dbReference>
<proteinExistence type="predicted"/>
<dbReference type="InterPro" id="IPR003593">
    <property type="entry name" value="AAA+_ATPase"/>
</dbReference>
<evidence type="ECO:0000256" key="9">
    <source>
        <dbReference type="SAM" id="MobiDB-lite"/>
    </source>
</evidence>
<dbReference type="Pfam" id="PF00664">
    <property type="entry name" value="ABC_membrane"/>
    <property type="match status" value="1"/>
</dbReference>
<dbReference type="STRING" id="105696.A0A1Y2LJW4"/>
<feature type="transmembrane region" description="Helical" evidence="10">
    <location>
        <begin position="314"/>
        <end position="336"/>
    </location>
</feature>
<dbReference type="OMA" id="CRSAAIH"/>
<name>A0A1Y2LJW4_EPING</name>
<evidence type="ECO:0000256" key="7">
    <source>
        <dbReference type="ARBA" id="ARBA00022989"/>
    </source>
</evidence>
<dbReference type="GO" id="GO:0005524">
    <property type="term" value="F:ATP binding"/>
    <property type="evidence" value="ECO:0007669"/>
    <property type="project" value="UniProtKB-KW"/>
</dbReference>
<dbReference type="SUPFAM" id="SSF52540">
    <property type="entry name" value="P-loop containing nucleoside triphosphate hydrolases"/>
    <property type="match status" value="1"/>
</dbReference>
<comment type="subcellular location">
    <subcellularLocation>
        <location evidence="1">Cell membrane</location>
        <topology evidence="1">Multi-pass membrane protein</topology>
    </subcellularLocation>
</comment>
<evidence type="ECO:0000256" key="1">
    <source>
        <dbReference type="ARBA" id="ARBA00004651"/>
    </source>
</evidence>